<dbReference type="SMART" id="SM01321">
    <property type="entry name" value="Y1_Tnp"/>
    <property type="match status" value="1"/>
</dbReference>
<dbReference type="PANTHER" id="PTHR33360">
    <property type="entry name" value="TRANSPOSASE FOR INSERTION SEQUENCE ELEMENT IS200"/>
    <property type="match status" value="1"/>
</dbReference>
<evidence type="ECO:0000259" key="2">
    <source>
        <dbReference type="SMART" id="SM01321"/>
    </source>
</evidence>
<dbReference type="GO" id="GO:0004803">
    <property type="term" value="F:transposase activity"/>
    <property type="evidence" value="ECO:0007669"/>
    <property type="project" value="InterPro"/>
</dbReference>
<protein>
    <submittedName>
        <fullName evidence="3">REP element-mobilizing transposase RayT</fullName>
    </submittedName>
</protein>
<sequence length="145" mass="16199">MPLLADESLERCVWRTVQAEAEKCKCTVLAIGGMPDHVHLVLIQPPTITLAKLLNQVKGVSSSVAREHLGSEQFFRWANGYAAFSLSRPHCKEVVAYVLRQKEHHADQNLWQDWEWTPPMYTPNTPSPMADSMAEGLPSGACDAR</sequence>
<reference evidence="3 4" key="1">
    <citation type="submission" date="2020-08" db="EMBL/GenBank/DDBJ databases">
        <title>Genomic Encyclopedia of Type Strains, Phase IV (KMG-IV): sequencing the most valuable type-strain genomes for metagenomic binning, comparative biology and taxonomic classification.</title>
        <authorList>
            <person name="Goeker M."/>
        </authorList>
    </citation>
    <scope>NUCLEOTIDE SEQUENCE [LARGE SCALE GENOMIC DNA]</scope>
    <source>
        <strain evidence="3 4">DSM 23562</strain>
    </source>
</reference>
<keyword evidence="4" id="KW-1185">Reference proteome</keyword>
<dbReference type="InterPro" id="IPR036515">
    <property type="entry name" value="Transposase_17_sf"/>
</dbReference>
<dbReference type="GO" id="GO:0006313">
    <property type="term" value="P:DNA transposition"/>
    <property type="evidence" value="ECO:0007669"/>
    <property type="project" value="InterPro"/>
</dbReference>
<dbReference type="EMBL" id="JACHGW010000001">
    <property type="protein sequence ID" value="MBB6049745.1"/>
    <property type="molecule type" value="Genomic_DNA"/>
</dbReference>
<evidence type="ECO:0000256" key="1">
    <source>
        <dbReference type="SAM" id="MobiDB-lite"/>
    </source>
</evidence>
<evidence type="ECO:0000313" key="3">
    <source>
        <dbReference type="EMBL" id="MBB6049745.1"/>
    </source>
</evidence>
<dbReference type="Pfam" id="PF01797">
    <property type="entry name" value="Y1_Tnp"/>
    <property type="match status" value="1"/>
</dbReference>
<dbReference type="Gene3D" id="3.30.70.1290">
    <property type="entry name" value="Transposase IS200-like"/>
    <property type="match status" value="1"/>
</dbReference>
<feature type="domain" description="Transposase IS200-like" evidence="2">
    <location>
        <begin position="1"/>
        <end position="101"/>
    </location>
</feature>
<accession>A0A7W9SN81</accession>
<dbReference type="SUPFAM" id="SSF143422">
    <property type="entry name" value="Transposase IS200-like"/>
    <property type="match status" value="1"/>
</dbReference>
<proteinExistence type="predicted"/>
<dbReference type="Proteomes" id="UP000520814">
    <property type="component" value="Unassembled WGS sequence"/>
</dbReference>
<comment type="caution">
    <text evidence="3">The sequence shown here is derived from an EMBL/GenBank/DDBJ whole genome shotgun (WGS) entry which is preliminary data.</text>
</comment>
<name>A0A7W9SN81_ARMRO</name>
<organism evidence="3 4">
    <name type="scientific">Armatimonas rosea</name>
    <dbReference type="NCBI Taxonomy" id="685828"/>
    <lineage>
        <taxon>Bacteria</taxon>
        <taxon>Bacillati</taxon>
        <taxon>Armatimonadota</taxon>
        <taxon>Armatimonadia</taxon>
        <taxon>Armatimonadales</taxon>
        <taxon>Armatimonadaceae</taxon>
        <taxon>Armatimonas</taxon>
    </lineage>
</organism>
<evidence type="ECO:0000313" key="4">
    <source>
        <dbReference type="Proteomes" id="UP000520814"/>
    </source>
</evidence>
<dbReference type="AlphaFoldDB" id="A0A7W9SN81"/>
<gene>
    <name evidence="3" type="ORF">HNQ39_001507</name>
</gene>
<dbReference type="PANTHER" id="PTHR33360:SF2">
    <property type="entry name" value="TRANSPOSASE FOR INSERTION SEQUENCE ELEMENT IS200"/>
    <property type="match status" value="1"/>
</dbReference>
<dbReference type="InterPro" id="IPR002686">
    <property type="entry name" value="Transposase_17"/>
</dbReference>
<feature type="region of interest" description="Disordered" evidence="1">
    <location>
        <begin position="122"/>
        <end position="145"/>
    </location>
</feature>
<dbReference type="GO" id="GO:0003677">
    <property type="term" value="F:DNA binding"/>
    <property type="evidence" value="ECO:0007669"/>
    <property type="project" value="InterPro"/>
</dbReference>